<dbReference type="Pfam" id="PF03600">
    <property type="entry name" value="CitMHS"/>
    <property type="match status" value="1"/>
</dbReference>
<feature type="transmembrane region" description="Helical" evidence="8">
    <location>
        <begin position="172"/>
        <end position="197"/>
    </location>
</feature>
<evidence type="ECO:0000256" key="2">
    <source>
        <dbReference type="ARBA" id="ARBA00022448"/>
    </source>
</evidence>
<protein>
    <submittedName>
        <fullName evidence="10">TrkA-C domain-containing protein</fullName>
    </submittedName>
</protein>
<keyword evidence="2" id="KW-0813">Transport</keyword>
<dbReference type="AlphaFoldDB" id="A0A1H3D5P3"/>
<dbReference type="Pfam" id="PF02080">
    <property type="entry name" value="TrkA_C"/>
    <property type="match status" value="1"/>
</dbReference>
<dbReference type="Proteomes" id="UP000198539">
    <property type="component" value="Unassembled WGS sequence"/>
</dbReference>
<feature type="transmembrane region" description="Helical" evidence="8">
    <location>
        <begin position="91"/>
        <end position="116"/>
    </location>
</feature>
<feature type="transmembrane region" description="Helical" evidence="8">
    <location>
        <begin position="645"/>
        <end position="662"/>
    </location>
</feature>
<evidence type="ECO:0000256" key="4">
    <source>
        <dbReference type="ARBA" id="ARBA00022737"/>
    </source>
</evidence>
<feature type="transmembrane region" description="Helical" evidence="8">
    <location>
        <begin position="683"/>
        <end position="703"/>
    </location>
</feature>
<gene>
    <name evidence="10" type="ORF">SAMN04488238_1123</name>
</gene>
<feature type="domain" description="RCK C-terminal" evidence="9">
    <location>
        <begin position="413"/>
        <end position="497"/>
    </location>
</feature>
<feature type="transmembrane region" description="Helical" evidence="8">
    <location>
        <begin position="6"/>
        <end position="21"/>
    </location>
</feature>
<evidence type="ECO:0000256" key="5">
    <source>
        <dbReference type="ARBA" id="ARBA00022989"/>
    </source>
</evidence>
<keyword evidence="4" id="KW-0677">Repeat</keyword>
<evidence type="ECO:0000256" key="7">
    <source>
        <dbReference type="SAM" id="MobiDB-lite"/>
    </source>
</evidence>
<feature type="transmembrane region" description="Helical" evidence="8">
    <location>
        <begin position="556"/>
        <end position="575"/>
    </location>
</feature>
<dbReference type="PANTHER" id="PTHR43652">
    <property type="entry name" value="BASIC AMINO ACID ANTIPORTER YFCC-RELATED"/>
    <property type="match status" value="1"/>
</dbReference>
<feature type="region of interest" description="Disordered" evidence="7">
    <location>
        <begin position="365"/>
        <end position="421"/>
    </location>
</feature>
<dbReference type="RefSeq" id="WP_092891660.1">
    <property type="nucleotide sequence ID" value="NZ_CP061498.1"/>
</dbReference>
<feature type="region of interest" description="Disordered" evidence="7">
    <location>
        <begin position="301"/>
        <end position="351"/>
    </location>
</feature>
<dbReference type="InterPro" id="IPR036721">
    <property type="entry name" value="RCK_C_sf"/>
</dbReference>
<feature type="compositionally biased region" description="Basic and acidic residues" evidence="7">
    <location>
        <begin position="401"/>
        <end position="421"/>
    </location>
</feature>
<sequence length="705" mass="73115">MTTPQVLIFAILVATMGLFLWGRLRHDVVALAALMACVLAGLVPAADAFAGFGHPAVITVACVLVLSKGLQNTGAVDWLARSILPRDAGRLISTAALMGLGAALSGFMNNVGAMALLMPVAVQLAKRLDLTPGQVLMPLAFGTILGGMTTLVGTPPNLIVSGFREQAGLGPFAMFDFAPVGVAVALLGVLFIAVVGWRLVPARTSATGEGFETGAYMTELRVPGESKAVGLTLRAFEREIEDSEAQIVGLVRNQVRMTAPHGGRRIRAGDILLMEADVGALAEAVSVFGIQLEEQVSAAEEAEAAPRDGKAGKARAKADATGVAGRVTREGATAEQATADDAAAEDVTPKDVAAGTLAGENAVMEDGARAGMGDTFQNARSKARAANEEEPGKVPSTTSDADSKPESKPESKPDPKPDREDDIVLREMAVLPGSTIVGRSASDLQLRTRYGLNLLAIARVGHPPRARLRTVRLKSGDLLLMQGATEAIGAFINDTGCVPLGARELRIPDKRMAIIAGVIMLGAIAIVTLGLLPAAAAFALGLLASMLFRTVPPRQVYTAIDWPVIVLLAALIPVAGAMQTTGAADLLARFLVDMIAQGNPVAALAVVLITTMFLSDVMNNAATAAVMCPIALGIAAALGVNPDSFLMAVAIGASCAFLTPIGHQNNTLILGPGGFRFGDYWRLGLPLEALVVAVSMPLLLLVWPL</sequence>
<dbReference type="Gene3D" id="3.30.70.1450">
    <property type="entry name" value="Regulator of K+ conductance, C-terminal domain"/>
    <property type="match status" value="2"/>
</dbReference>
<dbReference type="GO" id="GO:0008324">
    <property type="term" value="F:monoatomic cation transmembrane transporter activity"/>
    <property type="evidence" value="ECO:0007669"/>
    <property type="project" value="InterPro"/>
</dbReference>
<evidence type="ECO:0000313" key="11">
    <source>
        <dbReference type="Proteomes" id="UP000198539"/>
    </source>
</evidence>
<dbReference type="InterPro" id="IPR051679">
    <property type="entry name" value="DASS-Related_Transporters"/>
</dbReference>
<feature type="transmembrane region" description="Helical" evidence="8">
    <location>
        <begin position="28"/>
        <end position="46"/>
    </location>
</feature>
<name>A0A1H3D5P3_9RHOB</name>
<dbReference type="GO" id="GO:0005886">
    <property type="term" value="C:plasma membrane"/>
    <property type="evidence" value="ECO:0007669"/>
    <property type="project" value="TreeGrafter"/>
</dbReference>
<dbReference type="SUPFAM" id="SSF116726">
    <property type="entry name" value="TrkA C-terminal domain-like"/>
    <property type="match status" value="2"/>
</dbReference>
<dbReference type="InterPro" id="IPR006037">
    <property type="entry name" value="RCK_C"/>
</dbReference>
<dbReference type="OrthoDB" id="9809303at2"/>
<dbReference type="EMBL" id="FNOM01000012">
    <property type="protein sequence ID" value="SDX61630.1"/>
    <property type="molecule type" value="Genomic_DNA"/>
</dbReference>
<keyword evidence="6 8" id="KW-0472">Membrane</keyword>
<accession>A0A1H3D5P3</accession>
<evidence type="ECO:0000256" key="8">
    <source>
        <dbReference type="SAM" id="Phobius"/>
    </source>
</evidence>
<feature type="compositionally biased region" description="Low complexity" evidence="7">
    <location>
        <begin position="330"/>
        <end position="341"/>
    </location>
</feature>
<comment type="subcellular location">
    <subcellularLocation>
        <location evidence="1">Membrane</location>
        <topology evidence="1">Multi-pass membrane protein</topology>
    </subcellularLocation>
</comment>
<evidence type="ECO:0000256" key="6">
    <source>
        <dbReference type="ARBA" id="ARBA00023136"/>
    </source>
</evidence>
<feature type="transmembrane region" description="Helical" evidence="8">
    <location>
        <begin position="136"/>
        <end position="160"/>
    </location>
</feature>
<proteinExistence type="predicted"/>
<feature type="transmembrane region" description="Helical" evidence="8">
    <location>
        <begin position="512"/>
        <end position="544"/>
    </location>
</feature>
<evidence type="ECO:0000313" key="10">
    <source>
        <dbReference type="EMBL" id="SDX61630.1"/>
    </source>
</evidence>
<evidence type="ECO:0000259" key="9">
    <source>
        <dbReference type="PROSITE" id="PS51202"/>
    </source>
</evidence>
<dbReference type="PANTHER" id="PTHR43652:SF2">
    <property type="entry name" value="BASIC AMINO ACID ANTIPORTER YFCC-RELATED"/>
    <property type="match status" value="1"/>
</dbReference>
<evidence type="ECO:0000256" key="3">
    <source>
        <dbReference type="ARBA" id="ARBA00022692"/>
    </source>
</evidence>
<keyword evidence="3 8" id="KW-0812">Transmembrane</keyword>
<dbReference type="PROSITE" id="PS51202">
    <property type="entry name" value="RCK_C"/>
    <property type="match status" value="2"/>
</dbReference>
<dbReference type="GO" id="GO:0006813">
    <property type="term" value="P:potassium ion transport"/>
    <property type="evidence" value="ECO:0007669"/>
    <property type="project" value="InterPro"/>
</dbReference>
<feature type="domain" description="RCK C-terminal" evidence="9">
    <location>
        <begin position="203"/>
        <end position="290"/>
    </location>
</feature>
<dbReference type="InterPro" id="IPR004680">
    <property type="entry name" value="Cit_transptr-like_dom"/>
</dbReference>
<organism evidence="10 11">
    <name type="scientific">Roseicitreum antarcticum</name>
    <dbReference type="NCBI Taxonomy" id="564137"/>
    <lineage>
        <taxon>Bacteria</taxon>
        <taxon>Pseudomonadati</taxon>
        <taxon>Pseudomonadota</taxon>
        <taxon>Alphaproteobacteria</taxon>
        <taxon>Rhodobacterales</taxon>
        <taxon>Paracoccaceae</taxon>
        <taxon>Roseicitreum</taxon>
    </lineage>
</organism>
<feature type="transmembrane region" description="Helical" evidence="8">
    <location>
        <begin position="595"/>
        <end position="614"/>
    </location>
</feature>
<evidence type="ECO:0000256" key="1">
    <source>
        <dbReference type="ARBA" id="ARBA00004141"/>
    </source>
</evidence>
<dbReference type="STRING" id="564137.SAMN04488238_1123"/>
<keyword evidence="11" id="KW-1185">Reference proteome</keyword>
<feature type="transmembrane region" description="Helical" evidence="8">
    <location>
        <begin position="621"/>
        <end position="639"/>
    </location>
</feature>
<reference evidence="10 11" key="1">
    <citation type="submission" date="2016-10" db="EMBL/GenBank/DDBJ databases">
        <authorList>
            <person name="de Groot N.N."/>
        </authorList>
    </citation>
    <scope>NUCLEOTIDE SEQUENCE [LARGE SCALE GENOMIC DNA]</scope>
    <source>
        <strain evidence="10 11">CGMCC 1.8894</strain>
    </source>
</reference>
<keyword evidence="5 8" id="KW-1133">Transmembrane helix</keyword>